<gene>
    <name evidence="2" type="ORF">GPM918_LOCUS30708</name>
    <name evidence="3" type="ORF">OVA965_LOCUS31037</name>
    <name evidence="5" type="ORF">SRO942_LOCUS31332</name>
    <name evidence="4" type="ORF">TMI583_LOCUS31857</name>
</gene>
<sequence length="216" mass="23068">MKLHLRGHLQILPQLDQMAAVLVESVIVGRDPISYNRISRQHAQVIERAIGDLNKITAYVESMQQETETALSMINDALADVSKQKKSGETQKYIGGAAVGAGTEFIAVGTASGVKLALTSAAIMANPVLALMVTGTVIGAGGFVAYMKGAAIQVDSTDLTKTLKAIQASFHRIRTLTEDQRTYLLEMQGKSAKGKASMNGILHEGEGVRVSIMEKI</sequence>
<feature type="transmembrane region" description="Helical" evidence="1">
    <location>
        <begin position="93"/>
        <end position="118"/>
    </location>
</feature>
<dbReference type="EMBL" id="CAJOBA010044633">
    <property type="protein sequence ID" value="CAF4166639.1"/>
    <property type="molecule type" value="Genomic_DNA"/>
</dbReference>
<proteinExistence type="predicted"/>
<evidence type="ECO:0000313" key="4">
    <source>
        <dbReference type="EMBL" id="CAF4166639.1"/>
    </source>
</evidence>
<protein>
    <submittedName>
        <fullName evidence="2">Uncharacterized protein</fullName>
    </submittedName>
</protein>
<keyword evidence="1" id="KW-0812">Transmembrane</keyword>
<dbReference type="EMBL" id="CAJNOQ010014701">
    <property type="protein sequence ID" value="CAF1346835.1"/>
    <property type="molecule type" value="Genomic_DNA"/>
</dbReference>
<dbReference type="Proteomes" id="UP000682733">
    <property type="component" value="Unassembled WGS sequence"/>
</dbReference>
<evidence type="ECO:0000313" key="3">
    <source>
        <dbReference type="EMBL" id="CAF1356415.1"/>
    </source>
</evidence>
<keyword evidence="1" id="KW-0472">Membrane</keyword>
<dbReference type="Proteomes" id="UP000677228">
    <property type="component" value="Unassembled WGS sequence"/>
</dbReference>
<evidence type="ECO:0000256" key="1">
    <source>
        <dbReference type="SAM" id="Phobius"/>
    </source>
</evidence>
<accession>A0A815H367</accession>
<dbReference type="AlphaFoldDB" id="A0A815H367"/>
<evidence type="ECO:0000313" key="6">
    <source>
        <dbReference type="Proteomes" id="UP000663829"/>
    </source>
</evidence>
<keyword evidence="6" id="KW-1185">Reference proteome</keyword>
<dbReference type="EMBL" id="CAJOBC010062107">
    <property type="protein sequence ID" value="CAF4213432.1"/>
    <property type="molecule type" value="Genomic_DNA"/>
</dbReference>
<reference evidence="2" key="1">
    <citation type="submission" date="2021-02" db="EMBL/GenBank/DDBJ databases">
        <authorList>
            <person name="Nowell W R."/>
        </authorList>
    </citation>
    <scope>NUCLEOTIDE SEQUENCE</scope>
</reference>
<keyword evidence="1" id="KW-1133">Transmembrane helix</keyword>
<comment type="caution">
    <text evidence="2">The sequence shown here is derived from an EMBL/GenBank/DDBJ whole genome shotgun (WGS) entry which is preliminary data.</text>
</comment>
<organism evidence="2 6">
    <name type="scientific">Didymodactylos carnosus</name>
    <dbReference type="NCBI Taxonomy" id="1234261"/>
    <lineage>
        <taxon>Eukaryota</taxon>
        <taxon>Metazoa</taxon>
        <taxon>Spiralia</taxon>
        <taxon>Gnathifera</taxon>
        <taxon>Rotifera</taxon>
        <taxon>Eurotatoria</taxon>
        <taxon>Bdelloidea</taxon>
        <taxon>Philodinida</taxon>
        <taxon>Philodinidae</taxon>
        <taxon>Didymodactylos</taxon>
    </lineage>
</organism>
<evidence type="ECO:0000313" key="2">
    <source>
        <dbReference type="EMBL" id="CAF1346835.1"/>
    </source>
</evidence>
<name>A0A815H367_9BILA</name>
<feature type="transmembrane region" description="Helical" evidence="1">
    <location>
        <begin position="124"/>
        <end position="146"/>
    </location>
</feature>
<dbReference type="Proteomes" id="UP000663829">
    <property type="component" value="Unassembled WGS sequence"/>
</dbReference>
<dbReference type="Proteomes" id="UP000681722">
    <property type="component" value="Unassembled WGS sequence"/>
</dbReference>
<dbReference type="EMBL" id="CAJNOK010022986">
    <property type="protein sequence ID" value="CAF1356415.1"/>
    <property type="molecule type" value="Genomic_DNA"/>
</dbReference>
<evidence type="ECO:0000313" key="5">
    <source>
        <dbReference type="EMBL" id="CAF4213432.1"/>
    </source>
</evidence>
<dbReference type="OrthoDB" id="10472725at2759"/>